<reference evidence="1" key="1">
    <citation type="journal article" date="2012" name="Nature">
        <title>The oyster genome reveals stress adaptation and complexity of shell formation.</title>
        <authorList>
            <person name="Zhang G."/>
            <person name="Fang X."/>
            <person name="Guo X."/>
            <person name="Li L."/>
            <person name="Luo R."/>
            <person name="Xu F."/>
            <person name="Yang P."/>
            <person name="Zhang L."/>
            <person name="Wang X."/>
            <person name="Qi H."/>
            <person name="Xiong Z."/>
            <person name="Que H."/>
            <person name="Xie Y."/>
            <person name="Holland P.W."/>
            <person name="Paps J."/>
            <person name="Zhu Y."/>
            <person name="Wu F."/>
            <person name="Chen Y."/>
            <person name="Wang J."/>
            <person name="Peng C."/>
            <person name="Meng J."/>
            <person name="Yang L."/>
            <person name="Liu J."/>
            <person name="Wen B."/>
            <person name="Zhang N."/>
            <person name="Huang Z."/>
            <person name="Zhu Q."/>
            <person name="Feng Y."/>
            <person name="Mount A."/>
            <person name="Hedgecock D."/>
            <person name="Xu Z."/>
            <person name="Liu Y."/>
            <person name="Domazet-Loso T."/>
            <person name="Du Y."/>
            <person name="Sun X."/>
            <person name="Zhang S."/>
            <person name="Liu B."/>
            <person name="Cheng P."/>
            <person name="Jiang X."/>
            <person name="Li J."/>
            <person name="Fan D."/>
            <person name="Wang W."/>
            <person name="Fu W."/>
            <person name="Wang T."/>
            <person name="Wang B."/>
            <person name="Zhang J."/>
            <person name="Peng Z."/>
            <person name="Li Y."/>
            <person name="Li N."/>
            <person name="Wang J."/>
            <person name="Chen M."/>
            <person name="He Y."/>
            <person name="Tan F."/>
            <person name="Song X."/>
            <person name="Zheng Q."/>
            <person name="Huang R."/>
            <person name="Yang H."/>
            <person name="Du X."/>
            <person name="Chen L."/>
            <person name="Yang M."/>
            <person name="Gaffney P.M."/>
            <person name="Wang S."/>
            <person name="Luo L."/>
            <person name="She Z."/>
            <person name="Ming Y."/>
            <person name="Huang W."/>
            <person name="Zhang S."/>
            <person name="Huang B."/>
            <person name="Zhang Y."/>
            <person name="Qu T."/>
            <person name="Ni P."/>
            <person name="Miao G."/>
            <person name="Wang J."/>
            <person name="Wang Q."/>
            <person name="Steinberg C.E."/>
            <person name="Wang H."/>
            <person name="Li N."/>
            <person name="Qian L."/>
            <person name="Zhang G."/>
            <person name="Li Y."/>
            <person name="Yang H."/>
            <person name="Liu X."/>
            <person name="Wang J."/>
            <person name="Yin Y."/>
            <person name="Wang J."/>
        </authorList>
    </citation>
    <scope>NUCLEOTIDE SEQUENCE [LARGE SCALE GENOMIC DNA]</scope>
    <source>
        <strain evidence="1">05x7-T-G4-1.051#20</strain>
    </source>
</reference>
<protein>
    <submittedName>
        <fullName evidence="1">Uncharacterized protein</fullName>
    </submittedName>
</protein>
<name>K1PJI4_MAGGI</name>
<evidence type="ECO:0000313" key="1">
    <source>
        <dbReference type="EMBL" id="EKC24137.1"/>
    </source>
</evidence>
<dbReference type="AlphaFoldDB" id="K1PJI4"/>
<accession>K1PJI4</accession>
<gene>
    <name evidence="1" type="ORF">CGI_10018468</name>
</gene>
<dbReference type="InParanoid" id="K1PJI4"/>
<dbReference type="EMBL" id="JH816675">
    <property type="protein sequence ID" value="EKC24137.1"/>
    <property type="molecule type" value="Genomic_DNA"/>
</dbReference>
<dbReference type="HOGENOM" id="CLU_2374772_0_0_1"/>
<organism evidence="1">
    <name type="scientific">Magallana gigas</name>
    <name type="common">Pacific oyster</name>
    <name type="synonym">Crassostrea gigas</name>
    <dbReference type="NCBI Taxonomy" id="29159"/>
    <lineage>
        <taxon>Eukaryota</taxon>
        <taxon>Metazoa</taxon>
        <taxon>Spiralia</taxon>
        <taxon>Lophotrochozoa</taxon>
        <taxon>Mollusca</taxon>
        <taxon>Bivalvia</taxon>
        <taxon>Autobranchia</taxon>
        <taxon>Pteriomorphia</taxon>
        <taxon>Ostreida</taxon>
        <taxon>Ostreoidea</taxon>
        <taxon>Ostreidae</taxon>
        <taxon>Magallana</taxon>
    </lineage>
</organism>
<proteinExistence type="predicted"/>
<sequence length="95" mass="10970">MVIKGKGQFGTYPRFPNIIHMENNPPAVHEDLQRLLTNEDENPEVFSSDKLKDTGAFSRELLCINGIHYEVENEKICTKGFLICEQLIYQPKVKF</sequence>